<feature type="domain" description="ABC transmembrane type-1" evidence="8">
    <location>
        <begin position="84"/>
        <end position="297"/>
    </location>
</feature>
<evidence type="ECO:0000256" key="7">
    <source>
        <dbReference type="RuleBase" id="RU363032"/>
    </source>
</evidence>
<feature type="transmembrane region" description="Helical" evidence="7">
    <location>
        <begin position="29"/>
        <end position="53"/>
    </location>
</feature>
<feature type="transmembrane region" description="Helical" evidence="7">
    <location>
        <begin position="224"/>
        <end position="244"/>
    </location>
</feature>
<dbReference type="OrthoDB" id="7939379at2"/>
<keyword evidence="3" id="KW-1003">Cell membrane</keyword>
<dbReference type="InterPro" id="IPR035906">
    <property type="entry name" value="MetI-like_sf"/>
</dbReference>
<dbReference type="Proteomes" id="UP000233491">
    <property type="component" value="Unassembled WGS sequence"/>
</dbReference>
<keyword evidence="6 7" id="KW-0472">Membrane</keyword>
<feature type="transmembrane region" description="Helical" evidence="7">
    <location>
        <begin position="88"/>
        <end position="109"/>
    </location>
</feature>
<dbReference type="EMBL" id="PJNW01000009">
    <property type="protein sequence ID" value="PKR89037.1"/>
    <property type="molecule type" value="Genomic_DNA"/>
</dbReference>
<dbReference type="AlphaFoldDB" id="A0A1I4WBZ2"/>
<dbReference type="SUPFAM" id="SSF161098">
    <property type="entry name" value="MetI-like"/>
    <property type="match status" value="1"/>
</dbReference>
<dbReference type="Gene3D" id="1.10.3720.10">
    <property type="entry name" value="MetI-like"/>
    <property type="match status" value="1"/>
</dbReference>
<organism evidence="9 10">
    <name type="scientific">Pleomorphomonas diazotrophica</name>
    <dbReference type="NCBI Taxonomy" id="1166257"/>
    <lineage>
        <taxon>Bacteria</taxon>
        <taxon>Pseudomonadati</taxon>
        <taxon>Pseudomonadota</taxon>
        <taxon>Alphaproteobacteria</taxon>
        <taxon>Hyphomicrobiales</taxon>
        <taxon>Pleomorphomonadaceae</taxon>
        <taxon>Pleomorphomonas</taxon>
    </lineage>
</organism>
<keyword evidence="10" id="KW-1185">Reference proteome</keyword>
<dbReference type="Pfam" id="PF00528">
    <property type="entry name" value="BPD_transp_1"/>
    <property type="match status" value="1"/>
</dbReference>
<evidence type="ECO:0000256" key="2">
    <source>
        <dbReference type="ARBA" id="ARBA00022448"/>
    </source>
</evidence>
<dbReference type="PANTHER" id="PTHR30193">
    <property type="entry name" value="ABC TRANSPORTER PERMEASE PROTEIN"/>
    <property type="match status" value="1"/>
</dbReference>
<evidence type="ECO:0000259" key="8">
    <source>
        <dbReference type="PROSITE" id="PS50928"/>
    </source>
</evidence>
<gene>
    <name evidence="9" type="ORF">CXZ10_13120</name>
</gene>
<dbReference type="InterPro" id="IPR051393">
    <property type="entry name" value="ABC_transporter_permease"/>
</dbReference>
<proteinExistence type="inferred from homology"/>
<protein>
    <submittedName>
        <fullName evidence="9">ABC transporter permease</fullName>
    </submittedName>
</protein>
<feature type="transmembrane region" description="Helical" evidence="7">
    <location>
        <begin position="169"/>
        <end position="192"/>
    </location>
</feature>
<comment type="similarity">
    <text evidence="7">Belongs to the binding-protein-dependent transport system permease family.</text>
</comment>
<keyword evidence="2 7" id="KW-0813">Transport</keyword>
<keyword evidence="5 7" id="KW-1133">Transmembrane helix</keyword>
<evidence type="ECO:0000256" key="3">
    <source>
        <dbReference type="ARBA" id="ARBA00022475"/>
    </source>
</evidence>
<evidence type="ECO:0000256" key="5">
    <source>
        <dbReference type="ARBA" id="ARBA00022989"/>
    </source>
</evidence>
<evidence type="ECO:0000313" key="10">
    <source>
        <dbReference type="Proteomes" id="UP000233491"/>
    </source>
</evidence>
<dbReference type="PANTHER" id="PTHR30193:SF37">
    <property type="entry name" value="INNER MEMBRANE ABC TRANSPORTER PERMEASE PROTEIN YCJO"/>
    <property type="match status" value="1"/>
</dbReference>
<feature type="transmembrane region" description="Helical" evidence="7">
    <location>
        <begin position="121"/>
        <end position="141"/>
    </location>
</feature>
<comment type="caution">
    <text evidence="9">The sequence shown here is derived from an EMBL/GenBank/DDBJ whole genome shotgun (WGS) entry which is preliminary data.</text>
</comment>
<feature type="transmembrane region" description="Helical" evidence="7">
    <location>
        <begin position="276"/>
        <end position="301"/>
    </location>
</feature>
<dbReference type="InterPro" id="IPR000515">
    <property type="entry name" value="MetI-like"/>
</dbReference>
<evidence type="ECO:0000256" key="1">
    <source>
        <dbReference type="ARBA" id="ARBA00004651"/>
    </source>
</evidence>
<comment type="subcellular location">
    <subcellularLocation>
        <location evidence="1 7">Cell membrane</location>
        <topology evidence="1 7">Multi-pass membrane protein</topology>
    </subcellularLocation>
</comment>
<keyword evidence="4 7" id="KW-0812">Transmembrane</keyword>
<dbReference type="PROSITE" id="PS50928">
    <property type="entry name" value="ABC_TM1"/>
    <property type="match status" value="1"/>
</dbReference>
<dbReference type="CDD" id="cd06261">
    <property type="entry name" value="TM_PBP2"/>
    <property type="match status" value="1"/>
</dbReference>
<evidence type="ECO:0000256" key="4">
    <source>
        <dbReference type="ARBA" id="ARBA00022692"/>
    </source>
</evidence>
<dbReference type="GO" id="GO:0005886">
    <property type="term" value="C:plasma membrane"/>
    <property type="evidence" value="ECO:0007669"/>
    <property type="project" value="UniProtKB-SubCell"/>
</dbReference>
<accession>A0A1I4WBZ2</accession>
<sequence length="307" mass="33644">MAVLAAPGAVPIRRLSSQSRVEAFTGQMFALPALLLIVGLLLVPILVVAVLGFSDYQLGAIEWSWIGLGNYERMLDDPVFWRSIGNTFLYVAVVVPGSVLSALVVAILVNDRKHFKSVYQIIYFLPVTTTLIAMSVVWHFVLNPQLGPIAGLLRALGLPPVDLFGDLDLVLIALSLIGIWQLVGFNMVLFLAGLTAIPRDLYDAAAIDGADHPWDRFARVTWPMLGPTTVFVVVTTTITAFRVFDTVAVITRGGPIGRSEVMLYAIYLEGFQYFEIGYASALTIVFLVVVVALAVLQAFFLDRKVHY</sequence>
<reference evidence="9 10" key="1">
    <citation type="submission" date="2017-12" db="EMBL/GenBank/DDBJ databases">
        <title>Anaerobic carbon monoxide metabolism by Pleomorphomonas carboxyditropha sp. nov., a new mesophilic hydrogenogenic carboxidotroph.</title>
        <authorList>
            <person name="Esquivel-Elizondo S."/>
            <person name="Krajmalnik-Brown R."/>
        </authorList>
    </citation>
    <scope>NUCLEOTIDE SEQUENCE [LARGE SCALE GENOMIC DNA]</scope>
    <source>
        <strain evidence="9 10">R5-392</strain>
    </source>
</reference>
<evidence type="ECO:0000313" key="9">
    <source>
        <dbReference type="EMBL" id="PKR89037.1"/>
    </source>
</evidence>
<evidence type="ECO:0000256" key="6">
    <source>
        <dbReference type="ARBA" id="ARBA00023136"/>
    </source>
</evidence>
<dbReference type="GO" id="GO:0055085">
    <property type="term" value="P:transmembrane transport"/>
    <property type="evidence" value="ECO:0007669"/>
    <property type="project" value="InterPro"/>
</dbReference>
<name>A0A1I4WBZ2_9HYPH</name>